<protein>
    <submittedName>
        <fullName evidence="1">Uncharacterized protein</fullName>
    </submittedName>
</protein>
<dbReference type="AlphaFoldDB" id="A0A6C0ASC4"/>
<reference evidence="1" key="1">
    <citation type="journal article" date="2020" name="Nature">
        <title>Giant virus diversity and host interactions through global metagenomics.</title>
        <authorList>
            <person name="Schulz F."/>
            <person name="Roux S."/>
            <person name="Paez-Espino D."/>
            <person name="Jungbluth S."/>
            <person name="Walsh D.A."/>
            <person name="Denef V.J."/>
            <person name="McMahon K.D."/>
            <person name="Konstantinidis K.T."/>
            <person name="Eloe-Fadrosh E.A."/>
            <person name="Kyrpides N.C."/>
            <person name="Woyke T."/>
        </authorList>
    </citation>
    <scope>NUCLEOTIDE SEQUENCE</scope>
    <source>
        <strain evidence="1">GVMAG-S-1101165-79</strain>
    </source>
</reference>
<accession>A0A6C0ASC4</accession>
<evidence type="ECO:0000313" key="1">
    <source>
        <dbReference type="EMBL" id="QHS82383.1"/>
    </source>
</evidence>
<proteinExistence type="predicted"/>
<organism evidence="1">
    <name type="scientific">viral metagenome</name>
    <dbReference type="NCBI Taxonomy" id="1070528"/>
    <lineage>
        <taxon>unclassified sequences</taxon>
        <taxon>metagenomes</taxon>
        <taxon>organismal metagenomes</taxon>
    </lineage>
</organism>
<dbReference type="EMBL" id="MN740765">
    <property type="protein sequence ID" value="QHS82383.1"/>
    <property type="molecule type" value="Genomic_DNA"/>
</dbReference>
<name>A0A6C0ASC4_9ZZZZ</name>
<sequence>MSQQFIDENEDIGCCFGFCPAPRWKPLEIEMSFDENDNDIIFKKKNCSSYLQNEPFTFYCSRFQLGNQGFLLRKISTDGNICIVLICKEDENGRTLQGGFLIVNGNKFKVTDFKPHRRLIIGEDIYNWVCECTYDTITSLDA</sequence>